<dbReference type="GO" id="GO:0004725">
    <property type="term" value="F:protein tyrosine phosphatase activity"/>
    <property type="evidence" value="ECO:0007669"/>
    <property type="project" value="UniProtKB-UniRule"/>
</dbReference>
<dbReference type="OrthoDB" id="9788539at2"/>
<keyword evidence="3 5" id="KW-0904">Protein phosphatase</keyword>
<dbReference type="PIRSF" id="PIRSF016557">
    <property type="entry name" value="Caps_synth_CpsB"/>
    <property type="match status" value="1"/>
</dbReference>
<evidence type="ECO:0000313" key="7">
    <source>
        <dbReference type="Proteomes" id="UP000287857"/>
    </source>
</evidence>
<dbReference type="PANTHER" id="PTHR39181:SF1">
    <property type="entry name" value="TYROSINE-PROTEIN PHOSPHATASE YWQE"/>
    <property type="match status" value="1"/>
</dbReference>
<accession>A0A429ZZX4</accession>
<evidence type="ECO:0000313" key="6">
    <source>
        <dbReference type="EMBL" id="RST99567.1"/>
    </source>
</evidence>
<sequence length="255" mass="28567">MSIDIHCHILPGIDDGAKTIEDSKTMARAAVAEGITHILCTPHHNNGVFDNDKYDVIDYVKTLQEALDEDGIPLILMEGQEVRLSGDIMERIKNDTILFADLSDRYILIEFPAAIIPTYAEPILFEMCTQGMTPIIVHPERNSAIIKNPNALLPFIEMGCISQVTNASYVGTFGKNIEKTAEILINCNMAHVLASDAHNTGRRGFYTKEAEAKLLKQFGEEKVMFFEQTAKDIINGDYTQTLPEKEYHKKFLGLF</sequence>
<evidence type="ECO:0000256" key="2">
    <source>
        <dbReference type="ARBA" id="ARBA00022801"/>
    </source>
</evidence>
<proteinExistence type="inferred from homology"/>
<dbReference type="InterPro" id="IPR016195">
    <property type="entry name" value="Pol/histidinol_Pase-like"/>
</dbReference>
<comment type="similarity">
    <text evidence="1 5">Belongs to the metallo-dependent hydrolases superfamily. CpsB/CapC family.</text>
</comment>
<dbReference type="RefSeq" id="WP_125983505.1">
    <property type="nucleotide sequence ID" value="NZ_NGJS01000004.1"/>
</dbReference>
<name>A0A429ZZX4_9ENTE</name>
<comment type="catalytic activity">
    <reaction evidence="4 5">
        <text>O-phospho-L-tyrosyl-[protein] + H2O = L-tyrosyl-[protein] + phosphate</text>
        <dbReference type="Rhea" id="RHEA:10684"/>
        <dbReference type="Rhea" id="RHEA-COMP:10136"/>
        <dbReference type="Rhea" id="RHEA-COMP:20101"/>
        <dbReference type="ChEBI" id="CHEBI:15377"/>
        <dbReference type="ChEBI" id="CHEBI:43474"/>
        <dbReference type="ChEBI" id="CHEBI:46858"/>
        <dbReference type="ChEBI" id="CHEBI:61978"/>
        <dbReference type="EC" id="3.1.3.48"/>
    </reaction>
</comment>
<evidence type="ECO:0000256" key="1">
    <source>
        <dbReference type="ARBA" id="ARBA00005750"/>
    </source>
</evidence>
<evidence type="ECO:0000256" key="3">
    <source>
        <dbReference type="ARBA" id="ARBA00022912"/>
    </source>
</evidence>
<evidence type="ECO:0000256" key="5">
    <source>
        <dbReference type="PIRNR" id="PIRNR016557"/>
    </source>
</evidence>
<dbReference type="EC" id="3.1.3.48" evidence="5"/>
<dbReference type="Pfam" id="PF19567">
    <property type="entry name" value="CpsB_CapC"/>
    <property type="match status" value="1"/>
</dbReference>
<keyword evidence="7" id="KW-1185">Reference proteome</keyword>
<reference evidence="6 7" key="1">
    <citation type="submission" date="2017-05" db="EMBL/GenBank/DDBJ databases">
        <title>Vagococcus spp. assemblies.</title>
        <authorList>
            <person name="Gulvik C.A."/>
        </authorList>
    </citation>
    <scope>NUCLEOTIDE SEQUENCE [LARGE SCALE GENOMIC DNA]</scope>
    <source>
        <strain evidence="6 7">SS1995</strain>
    </source>
</reference>
<dbReference type="PANTHER" id="PTHR39181">
    <property type="entry name" value="TYROSINE-PROTEIN PHOSPHATASE YWQE"/>
    <property type="match status" value="1"/>
</dbReference>
<keyword evidence="2 5" id="KW-0378">Hydrolase</keyword>
<protein>
    <recommendedName>
        <fullName evidence="5">Tyrosine-protein phosphatase</fullName>
        <ecNumber evidence="5">3.1.3.48</ecNumber>
    </recommendedName>
</protein>
<gene>
    <name evidence="6" type="ORF">CBF37_04365</name>
</gene>
<comment type="caution">
    <text evidence="6">The sequence shown here is derived from an EMBL/GenBank/DDBJ whole genome shotgun (WGS) entry which is preliminary data.</text>
</comment>
<dbReference type="InterPro" id="IPR016667">
    <property type="entry name" value="Caps_polysacc_synth_CpsB/CapC"/>
</dbReference>
<dbReference type="Gene3D" id="3.20.20.140">
    <property type="entry name" value="Metal-dependent hydrolases"/>
    <property type="match status" value="1"/>
</dbReference>
<dbReference type="EMBL" id="NGJS01000004">
    <property type="protein sequence ID" value="RST99567.1"/>
    <property type="molecule type" value="Genomic_DNA"/>
</dbReference>
<dbReference type="SUPFAM" id="SSF89550">
    <property type="entry name" value="PHP domain-like"/>
    <property type="match status" value="1"/>
</dbReference>
<dbReference type="GO" id="GO:0030145">
    <property type="term" value="F:manganese ion binding"/>
    <property type="evidence" value="ECO:0007669"/>
    <property type="project" value="UniProtKB-UniRule"/>
</dbReference>
<dbReference type="Proteomes" id="UP000287857">
    <property type="component" value="Unassembled WGS sequence"/>
</dbReference>
<dbReference type="AlphaFoldDB" id="A0A429ZZX4"/>
<evidence type="ECO:0000256" key="4">
    <source>
        <dbReference type="ARBA" id="ARBA00051722"/>
    </source>
</evidence>
<organism evidence="6 7">
    <name type="scientific">Vagococcus vulneris</name>
    <dbReference type="NCBI Taxonomy" id="1977869"/>
    <lineage>
        <taxon>Bacteria</taxon>
        <taxon>Bacillati</taxon>
        <taxon>Bacillota</taxon>
        <taxon>Bacilli</taxon>
        <taxon>Lactobacillales</taxon>
        <taxon>Enterococcaceae</taxon>
        <taxon>Vagococcus</taxon>
    </lineage>
</organism>